<dbReference type="PANTHER" id="PTHR23089">
    <property type="entry name" value="HISTIDINE TRIAD HIT PROTEIN"/>
    <property type="match status" value="1"/>
</dbReference>
<dbReference type="PROSITE" id="PS51084">
    <property type="entry name" value="HIT_2"/>
    <property type="match status" value="1"/>
</dbReference>
<feature type="short sequence motif" description="Histidine triad motif" evidence="1">
    <location>
        <begin position="102"/>
        <end position="106"/>
    </location>
</feature>
<protein>
    <submittedName>
        <fullName evidence="3">Histidine triad nucleotide-binding protein</fullName>
    </submittedName>
</protein>
<reference evidence="3 4" key="1">
    <citation type="journal article" date="2023" name="Microbiol. Spectr.">
        <title>Symbiosis of Carpenter Bees with Uncharacterized Lactic Acid Bacteria Showing NAD Auxotrophy.</title>
        <authorList>
            <person name="Kawasaki S."/>
            <person name="Ozawa K."/>
            <person name="Mori T."/>
            <person name="Yamamoto A."/>
            <person name="Ito M."/>
            <person name="Ohkuma M."/>
            <person name="Sakamoto M."/>
            <person name="Matsutani M."/>
        </authorList>
    </citation>
    <scope>NUCLEOTIDE SEQUENCE [LARGE SCALE GENOMIC DNA]</scope>
    <source>
        <strain evidence="3 4">Kim37-2</strain>
    </source>
</reference>
<dbReference type="EMBL" id="AP026798">
    <property type="protein sequence ID" value="BDR52966.1"/>
    <property type="molecule type" value="Genomic_DNA"/>
</dbReference>
<dbReference type="InterPro" id="IPR011146">
    <property type="entry name" value="HIT-like"/>
</dbReference>
<dbReference type="Gene3D" id="3.30.428.10">
    <property type="entry name" value="HIT-like"/>
    <property type="match status" value="1"/>
</dbReference>
<keyword evidence="4" id="KW-1185">Reference proteome</keyword>
<gene>
    <name evidence="3" type="ORF">KIM372_08730</name>
</gene>
<dbReference type="InterPro" id="IPR001310">
    <property type="entry name" value="Histidine_triad_HIT"/>
</dbReference>
<proteinExistence type="predicted"/>
<dbReference type="CDD" id="cd01276">
    <property type="entry name" value="PKCI_related"/>
    <property type="match status" value="1"/>
</dbReference>
<organism evidence="3 4">
    <name type="scientific">Bombiscardovia nodaiensis</name>
    <dbReference type="NCBI Taxonomy" id="2932181"/>
    <lineage>
        <taxon>Bacteria</taxon>
        <taxon>Bacillati</taxon>
        <taxon>Actinomycetota</taxon>
        <taxon>Actinomycetes</taxon>
        <taxon>Bifidobacteriales</taxon>
        <taxon>Bifidobacteriaceae</taxon>
        <taxon>Bombiscardovia</taxon>
    </lineage>
</organism>
<dbReference type="PRINTS" id="PR00332">
    <property type="entry name" value="HISTRIAD"/>
</dbReference>
<evidence type="ECO:0000259" key="2">
    <source>
        <dbReference type="PROSITE" id="PS51084"/>
    </source>
</evidence>
<evidence type="ECO:0000313" key="3">
    <source>
        <dbReference type="EMBL" id="BDR52966.1"/>
    </source>
</evidence>
<dbReference type="Proteomes" id="UP001321766">
    <property type="component" value="Chromosome"/>
</dbReference>
<evidence type="ECO:0000256" key="1">
    <source>
        <dbReference type="PROSITE-ProRule" id="PRU00464"/>
    </source>
</evidence>
<accession>A0ABN6SCV6</accession>
<name>A0ABN6SCV6_9BIFI</name>
<dbReference type="Pfam" id="PF11969">
    <property type="entry name" value="DcpS_C"/>
    <property type="match status" value="1"/>
</dbReference>
<dbReference type="SUPFAM" id="SSF54197">
    <property type="entry name" value="HIT-like"/>
    <property type="match status" value="1"/>
</dbReference>
<feature type="domain" description="HIT" evidence="2">
    <location>
        <begin position="11"/>
        <end position="118"/>
    </location>
</feature>
<evidence type="ECO:0000313" key="4">
    <source>
        <dbReference type="Proteomes" id="UP001321766"/>
    </source>
</evidence>
<dbReference type="InterPro" id="IPR036265">
    <property type="entry name" value="HIT-like_sf"/>
</dbReference>
<sequence length="124" mass="13720">MSEQQTVDDCLFCKIIAGQVPSNKVYEDERVYAFKDIEPKAKVHVLVVPKQHYANIAKVAQADPELLAHMVEVAQGIADQTYRGQFRLICNTGELAGQSVFHAHAHVLTGEDLRDLPMSASDQA</sequence>